<feature type="compositionally biased region" description="Basic and acidic residues" evidence="7">
    <location>
        <begin position="64"/>
        <end position="81"/>
    </location>
</feature>
<feature type="compositionally biased region" description="Polar residues" evidence="7">
    <location>
        <begin position="1432"/>
        <end position="1456"/>
    </location>
</feature>
<dbReference type="GO" id="GO:0010468">
    <property type="term" value="P:regulation of gene expression"/>
    <property type="evidence" value="ECO:0007669"/>
    <property type="project" value="TreeGrafter"/>
</dbReference>
<feature type="compositionally biased region" description="Low complexity" evidence="7">
    <location>
        <begin position="1660"/>
        <end position="1688"/>
    </location>
</feature>
<keyword evidence="12" id="KW-1185">Reference proteome</keyword>
<evidence type="ECO:0000256" key="1">
    <source>
        <dbReference type="ARBA" id="ARBA00009711"/>
    </source>
</evidence>
<proteinExistence type="inferred from homology"/>
<evidence type="ECO:0000313" key="11">
    <source>
        <dbReference type="EMBL" id="CAJ2512023.1"/>
    </source>
</evidence>
<feature type="region of interest" description="Disordered" evidence="7">
    <location>
        <begin position="599"/>
        <end position="656"/>
    </location>
</feature>
<dbReference type="Pfam" id="PF23258">
    <property type="entry name" value="DUF7072"/>
    <property type="match status" value="1"/>
</dbReference>
<dbReference type="PROSITE" id="PS51805">
    <property type="entry name" value="EPHD"/>
    <property type="match status" value="1"/>
</dbReference>
<feature type="compositionally biased region" description="Basic and acidic residues" evidence="7">
    <location>
        <begin position="293"/>
        <end position="303"/>
    </location>
</feature>
<feature type="region of interest" description="Disordered" evidence="7">
    <location>
        <begin position="40"/>
        <end position="136"/>
    </location>
</feature>
<dbReference type="InterPro" id="IPR001965">
    <property type="entry name" value="Znf_PHD"/>
</dbReference>
<evidence type="ECO:0000256" key="3">
    <source>
        <dbReference type="ARBA" id="ARBA00022723"/>
    </source>
</evidence>
<feature type="compositionally biased region" description="Low complexity" evidence="7">
    <location>
        <begin position="1175"/>
        <end position="1198"/>
    </location>
</feature>
<feature type="domain" description="PHD-type" evidence="10">
    <location>
        <begin position="666"/>
        <end position="789"/>
    </location>
</feature>
<keyword evidence="3" id="KW-0479">Metal-binding</keyword>
<dbReference type="CDD" id="cd15571">
    <property type="entry name" value="ePHD"/>
    <property type="match status" value="1"/>
</dbReference>
<dbReference type="GO" id="GO:0051864">
    <property type="term" value="F:histone H3K36 demethylase activity"/>
    <property type="evidence" value="ECO:0007669"/>
    <property type="project" value="TreeGrafter"/>
</dbReference>
<dbReference type="SMART" id="SM00545">
    <property type="entry name" value="JmjN"/>
    <property type="match status" value="1"/>
</dbReference>
<feature type="compositionally biased region" description="Polar residues" evidence="7">
    <location>
        <begin position="1292"/>
        <end position="1301"/>
    </location>
</feature>
<dbReference type="SMART" id="SM00558">
    <property type="entry name" value="JmjC"/>
    <property type="match status" value="1"/>
</dbReference>
<dbReference type="Pfam" id="PF02373">
    <property type="entry name" value="JmjC"/>
    <property type="match status" value="1"/>
</dbReference>
<evidence type="ECO:0000256" key="4">
    <source>
        <dbReference type="ARBA" id="ARBA00022771"/>
    </source>
</evidence>
<evidence type="ECO:0000256" key="2">
    <source>
        <dbReference type="ARBA" id="ARBA00012900"/>
    </source>
</evidence>
<comment type="similarity">
    <text evidence="1">Belongs to the JHDM3 histone demethylase family.</text>
</comment>
<dbReference type="InterPro" id="IPR034732">
    <property type="entry name" value="EPHD"/>
</dbReference>
<feature type="compositionally biased region" description="Low complexity" evidence="7">
    <location>
        <begin position="1322"/>
        <end position="1332"/>
    </location>
</feature>
<feature type="compositionally biased region" description="Low complexity" evidence="7">
    <location>
        <begin position="1346"/>
        <end position="1355"/>
    </location>
</feature>
<feature type="compositionally biased region" description="Acidic residues" evidence="7">
    <location>
        <begin position="319"/>
        <end position="332"/>
    </location>
</feature>
<dbReference type="InterPro" id="IPR055500">
    <property type="entry name" value="DUF7072"/>
</dbReference>
<dbReference type="InterPro" id="IPR003349">
    <property type="entry name" value="JmjN"/>
</dbReference>
<dbReference type="PANTHER" id="PTHR10694">
    <property type="entry name" value="LYSINE-SPECIFIC DEMETHYLASE"/>
    <property type="match status" value="1"/>
</dbReference>
<evidence type="ECO:0000256" key="7">
    <source>
        <dbReference type="SAM" id="MobiDB-lite"/>
    </source>
</evidence>
<keyword evidence="4" id="KW-0863">Zinc-finger</keyword>
<feature type="compositionally biased region" description="Low complexity" evidence="7">
    <location>
        <begin position="1588"/>
        <end position="1598"/>
    </location>
</feature>
<feature type="region of interest" description="Disordered" evidence="7">
    <location>
        <begin position="952"/>
        <end position="1097"/>
    </location>
</feature>
<evidence type="ECO:0000259" key="9">
    <source>
        <dbReference type="PROSITE" id="PS51184"/>
    </source>
</evidence>
<dbReference type="GO" id="GO:0000785">
    <property type="term" value="C:chromatin"/>
    <property type="evidence" value="ECO:0007669"/>
    <property type="project" value="TreeGrafter"/>
</dbReference>
<feature type="compositionally biased region" description="Low complexity" evidence="7">
    <location>
        <begin position="1613"/>
        <end position="1632"/>
    </location>
</feature>
<feature type="region of interest" description="Disordered" evidence="7">
    <location>
        <begin position="241"/>
        <end position="360"/>
    </location>
</feature>
<feature type="compositionally biased region" description="Low complexity" evidence="7">
    <location>
        <begin position="1081"/>
        <end position="1097"/>
    </location>
</feature>
<feature type="domain" description="JmjN" evidence="8">
    <location>
        <begin position="150"/>
        <end position="191"/>
    </location>
</feature>
<feature type="compositionally biased region" description="Polar residues" evidence="7">
    <location>
        <begin position="1689"/>
        <end position="1700"/>
    </location>
</feature>
<evidence type="ECO:0000256" key="6">
    <source>
        <dbReference type="ARBA" id="ARBA00049349"/>
    </source>
</evidence>
<accession>A0AAI8VVX1</accession>
<evidence type="ECO:0000313" key="12">
    <source>
        <dbReference type="Proteomes" id="UP001295740"/>
    </source>
</evidence>
<feature type="compositionally biased region" description="Acidic residues" evidence="7">
    <location>
        <begin position="603"/>
        <end position="622"/>
    </location>
</feature>
<comment type="catalytic activity">
    <reaction evidence="6">
        <text>N(6),N(6),N(6)-trimethyl-L-lysyl(9)-[histone H3] + 2 2-oxoglutarate + 2 O2 = N(6)-methyl-L-lysyl(9)-[histone H3] + 2 formaldehyde + 2 succinate + 2 CO2</text>
        <dbReference type="Rhea" id="RHEA:60200"/>
        <dbReference type="Rhea" id="RHEA-COMP:15538"/>
        <dbReference type="Rhea" id="RHEA-COMP:15542"/>
        <dbReference type="ChEBI" id="CHEBI:15379"/>
        <dbReference type="ChEBI" id="CHEBI:16526"/>
        <dbReference type="ChEBI" id="CHEBI:16810"/>
        <dbReference type="ChEBI" id="CHEBI:16842"/>
        <dbReference type="ChEBI" id="CHEBI:30031"/>
        <dbReference type="ChEBI" id="CHEBI:61929"/>
        <dbReference type="ChEBI" id="CHEBI:61961"/>
        <dbReference type="EC" id="1.14.11.66"/>
    </reaction>
</comment>
<feature type="compositionally biased region" description="Polar residues" evidence="7">
    <location>
        <begin position="1042"/>
        <end position="1058"/>
    </location>
</feature>
<feature type="compositionally biased region" description="Basic and acidic residues" evidence="7">
    <location>
        <begin position="1002"/>
        <end position="1013"/>
    </location>
</feature>
<feature type="region of interest" description="Disordered" evidence="7">
    <location>
        <begin position="1110"/>
        <end position="1355"/>
    </location>
</feature>
<dbReference type="InterPro" id="IPR003347">
    <property type="entry name" value="JmjC_dom"/>
</dbReference>
<dbReference type="Proteomes" id="UP001295740">
    <property type="component" value="Unassembled WGS sequence"/>
</dbReference>
<dbReference type="EC" id="1.14.11.66" evidence="2"/>
<feature type="compositionally biased region" description="Pro residues" evidence="7">
    <location>
        <begin position="1235"/>
        <end position="1249"/>
    </location>
</feature>
<dbReference type="EMBL" id="CAUWAG010000018">
    <property type="protein sequence ID" value="CAJ2512023.1"/>
    <property type="molecule type" value="Genomic_DNA"/>
</dbReference>
<comment type="caution">
    <text evidence="11">The sequence shown here is derived from an EMBL/GenBank/DDBJ whole genome shotgun (WGS) entry which is preliminary data.</text>
</comment>
<sequence>MSAEATAALASAPVPESSSPLPMLHSDDICLPLHTEHEYESDHHYFDMQPEPALDIDVASEPSSHGHDASPPHDALKHDALKPTGLHSPPDSNSAMKLDGSDSELSDVEDPTIDVDQPPTTQPQPQPEPAAHEEDEDIGEVVPDHWSGTVPVFKPSMHQFKDFKKFMTKLDPYGMKSGILKIMPPQEWKDQQPALDQLVKQVRVKEPIKQDIMGSNGTYRQLNVLHQRSYNLPQWRQLCDQSEHQPPARRGERRAQAPPKPKISATTSTAAKKRANAAGGGGRTTRSKGKRGAAKDADQEERPMTPVSPRPSEALVDSVEQDPGAEPDEDDEVRPVGRMGGSRQAKPKMQSVSARRKYARREGSAKIDEEAFRDFDYRMDISDYTPERCEELERIYWKTLTYAPPLYGADVLGTLFDDSTDCWNLNALPNLLDVLGTKIPGVNTAYLYLGMWKATFAWHLEDVDLYSINYLHFGAPKQWYSISQGDARRFEAAMKSIWPADAKACDQFLRHKAFLISPNHLLQYFNIKVNKVVSYPGEFVVTYPYGYHSGYNLGYNCAEAVNFALDSWLPMGKIAKRCECAQAQDSVWIDVHEVERKLRGEETDYEETEDEEEEEDEDDDANADIPAPRSSAVKFKQVSRKRKRAANDKGEKKAKKIRLRIKSQVEPPCCLCPHEIPGQALLPTDDGRKAHRLCALYGAETYIETVDDQEIVANVANISKARAELKCLYCRSKRGACFQCSQKKCVRSYHATCAAAAGVLVEEAEVPIFGEDGTEYKEQAFEFSCRFHRSKRDRKLDGEALDDCQKTRKAAAALKKGDICQLQYYRGDIFAGVIAENRADEQTFLLDIIPNGDRVEVEWKWLLLPDPADFHLQKASANAIPMPTSRKAKDHINATKRRTEELPRADAPFVENFTWAEFNHHDVSTNKAQTKIDFSKENQIWYYLGRYSTDARPQYTEDPKKTKHNPKSNFLDTVPRLTAPVQPRKPQGSTFSVHTPSPAVPKTEKPYQYKPRESALAASPSYPPSPFTAQHFMPKPSPSPYTPQQFTPKLSPYSTFQHPQHALTRYSSYTAAPPTTPMPAPYGTTQQSPQMHQTHQPHQTYLTYPMYQTQQSQYSHQVPQPHHTQQSYNVQHPTVHQTQRVQQPQQAQRIPQVPQSQQPQRIPQAQHTPQARQVPQALQPSQLSQSSHPASSPAAPSHRTAPSHTAPLHAVPSPAPYTAQPAITKPAPATIQPHVPKPVSLPRPTPPPIQTQNGHSRKKSSISSLNGRLPLGSRPRFGTPPASYGSGRFDSNGKSPFSQGFMQPRGLGPSPSPQNGQRFEAQARARSSSLASNGNTPMTSSAIRPSTSASASAQALAGQLQSVMLPAPSTNTSREPRPSVIQKYAFFQVHHNRDSTKYRTPYAFWGGFTNGYEGNLRAHLLSTPDALFSMRRQSSGFNGGTTPALSSIPRQSLSNVTATSSSISPAPKPAAPSAPQQPAETPMSAHASQSPYGAPVTPSAMTPSAGTTQSDWRRGSTHSASSFGLDSDPVAQLHPAIRAHYAAMLQNNYMQMLKQGTADQTKPAAQVAPTRPVVASAQSTPAPPSAPATPTESTSSVSMASAPKPGASAARKVTPSVSTTPVPVPSIPATSATGPPKPKHPSVPPRQSYVPPPRPWETMQKLQQPGQQPDQRAIAQQAPSPASVASGSFGTTPNSQSPSVKNGPELSRHLPSPGYQSYNVSGPFWQKFPQIMPNSNSFNQPAYNEFQYSSQSELPYSHHSQLPYSHHSQLPNQLFYSSQHQLPRYSPPAPGPYSNRNHVLDTRHSQLSHNHGSPMAYSSQNQLPYLNTYQASPPNTYPPPNVIHSPSQYHFQR</sequence>
<dbReference type="Pfam" id="PF13832">
    <property type="entry name" value="zf-HC5HC2H_2"/>
    <property type="match status" value="1"/>
</dbReference>
<dbReference type="GO" id="GO:0140684">
    <property type="term" value="F:histone H3K9me2/H3K9me3 demethylase activity"/>
    <property type="evidence" value="ECO:0007669"/>
    <property type="project" value="UniProtKB-EC"/>
</dbReference>
<feature type="compositionally biased region" description="Low complexity" evidence="7">
    <location>
        <begin position="1"/>
        <end position="12"/>
    </location>
</feature>
<feature type="region of interest" description="Disordered" evidence="7">
    <location>
        <begin position="1432"/>
        <end position="1528"/>
    </location>
</feature>
<feature type="compositionally biased region" description="Polar residues" evidence="7">
    <location>
        <begin position="1110"/>
        <end position="1130"/>
    </location>
</feature>
<dbReference type="GO" id="GO:0005634">
    <property type="term" value="C:nucleus"/>
    <property type="evidence" value="ECO:0007669"/>
    <property type="project" value="TreeGrafter"/>
</dbReference>
<feature type="compositionally biased region" description="Polar residues" evidence="7">
    <location>
        <begin position="1844"/>
        <end position="1853"/>
    </location>
</feature>
<gene>
    <name evidence="11" type="ORF">KHLLAP_LOCUS12491</name>
</gene>
<dbReference type="Gene3D" id="3.30.40.10">
    <property type="entry name" value="Zinc/RING finger domain, C3HC4 (zinc finger)"/>
    <property type="match status" value="1"/>
</dbReference>
<dbReference type="GO" id="GO:0008270">
    <property type="term" value="F:zinc ion binding"/>
    <property type="evidence" value="ECO:0007669"/>
    <property type="project" value="UniProtKB-KW"/>
</dbReference>
<dbReference type="FunFam" id="2.60.120.650:FF:000024">
    <property type="entry name" value="Putative jumonji family transcription factor"/>
    <property type="match status" value="1"/>
</dbReference>
<reference evidence="11" key="1">
    <citation type="submission" date="2023-10" db="EMBL/GenBank/DDBJ databases">
        <authorList>
            <person name="Hackl T."/>
        </authorList>
    </citation>
    <scope>NUCLEOTIDE SEQUENCE</scope>
</reference>
<evidence type="ECO:0000259" key="8">
    <source>
        <dbReference type="PROSITE" id="PS51183"/>
    </source>
</evidence>
<feature type="region of interest" description="Disordered" evidence="7">
    <location>
        <begin position="1826"/>
        <end position="1853"/>
    </location>
</feature>
<feature type="region of interest" description="Disordered" evidence="7">
    <location>
        <begin position="1"/>
        <end position="27"/>
    </location>
</feature>
<feature type="compositionally biased region" description="Polar residues" evidence="7">
    <location>
        <begin position="1333"/>
        <end position="1345"/>
    </location>
</feature>
<dbReference type="PANTHER" id="PTHR10694:SF7">
    <property type="entry name" value="[HISTONE H3]-TRIMETHYL-L-LYSINE(9) DEMETHYLASE"/>
    <property type="match status" value="1"/>
</dbReference>
<feature type="region of interest" description="Disordered" evidence="7">
    <location>
        <begin position="1556"/>
        <end position="1714"/>
    </location>
</feature>
<dbReference type="SUPFAM" id="SSF51197">
    <property type="entry name" value="Clavaminate synthase-like"/>
    <property type="match status" value="1"/>
</dbReference>
<dbReference type="Pfam" id="PF02375">
    <property type="entry name" value="JmjN"/>
    <property type="match status" value="1"/>
</dbReference>
<dbReference type="InterPro" id="IPR013083">
    <property type="entry name" value="Znf_RING/FYVE/PHD"/>
</dbReference>
<dbReference type="SMART" id="SM00249">
    <property type="entry name" value="PHD"/>
    <property type="match status" value="1"/>
</dbReference>
<feature type="compositionally biased region" description="Acidic residues" evidence="7">
    <location>
        <begin position="101"/>
        <end position="113"/>
    </location>
</feature>
<feature type="domain" description="JmjC" evidence="9">
    <location>
        <begin position="417"/>
        <end position="580"/>
    </location>
</feature>
<feature type="compositionally biased region" description="Low complexity" evidence="7">
    <location>
        <begin position="1131"/>
        <end position="1168"/>
    </location>
</feature>
<dbReference type="PROSITE" id="PS51184">
    <property type="entry name" value="JMJC"/>
    <property type="match status" value="1"/>
</dbReference>
<name>A0AAI8VVX1_9PEZI</name>
<feature type="compositionally biased region" description="Polar residues" evidence="7">
    <location>
        <begin position="1499"/>
        <end position="1510"/>
    </location>
</feature>
<evidence type="ECO:0000259" key="10">
    <source>
        <dbReference type="PROSITE" id="PS51805"/>
    </source>
</evidence>
<organism evidence="11 12">
    <name type="scientific">Anthostomella pinea</name>
    <dbReference type="NCBI Taxonomy" id="933095"/>
    <lineage>
        <taxon>Eukaryota</taxon>
        <taxon>Fungi</taxon>
        <taxon>Dikarya</taxon>
        <taxon>Ascomycota</taxon>
        <taxon>Pezizomycotina</taxon>
        <taxon>Sordariomycetes</taxon>
        <taxon>Xylariomycetidae</taxon>
        <taxon>Xylariales</taxon>
        <taxon>Xylariaceae</taxon>
        <taxon>Anthostomella</taxon>
    </lineage>
</organism>
<keyword evidence="5" id="KW-0862">Zinc</keyword>
<dbReference type="PROSITE" id="PS51183">
    <property type="entry name" value="JMJN"/>
    <property type="match status" value="1"/>
</dbReference>
<protein>
    <recommendedName>
        <fullName evidence="2">[histone H3]-trimethyl-L-lysine(9) demethylase</fullName>
        <ecNumber evidence="2">1.14.11.66</ecNumber>
    </recommendedName>
</protein>
<dbReference type="Gene3D" id="2.60.120.650">
    <property type="entry name" value="Cupin"/>
    <property type="match status" value="2"/>
</dbReference>
<evidence type="ECO:0000256" key="5">
    <source>
        <dbReference type="ARBA" id="ARBA00022833"/>
    </source>
</evidence>